<dbReference type="AlphaFoldDB" id="A0A0N0U6A9"/>
<dbReference type="PANTHER" id="PTHR32083:SF0">
    <property type="entry name" value="CILIA AND FLAGELLA-ASSOCIATED PROTEIN 58"/>
    <property type="match status" value="1"/>
</dbReference>
<dbReference type="InterPro" id="IPR049270">
    <property type="entry name" value="CFAP58_CC"/>
</dbReference>
<sequence>MSKVKLKQMEISSCKKRLAEAEAKHRQQQNLFELLRAERNACSKSLTEAHDEIQELRNKLKVLSNQIEQLKEDIVTKEGQLVKEQFIHNKLEKEREALKIELQSSRNEASDLKREMESMRQEEKSLRQVIQRAESDIGRHRKDIENVMNERDMLGTQLVRRNDELSLQYSRIKVLHGTLQRGEVQYNERLEDIRLLKLEVKKLRTEKTLLIKNIQNMSDLRKEVFHLNHDLTRERLKVMALEEEVQTPLNIHRWRKLEGSDPNTYELLKKIQILQKRVIKMAADMIEKEKKIKDTEKLYMNLREILSKHPGPEVAISLNKTQKALRERGRKVKCLLAELSTCEVQMGEYRIGMDKMSIEMTDLKKKYFVQKKKLQISKESKPRSLSEPVFPAVGRDRKKFCGGGFNMATPTPRNCFVAFTGEFTITSFTDIYIGKAFTGEFTITSFTDIYIGKAFTGEFTITSFTDIYIGKAFTGEFTITSFTDIYIGKAFTGEFTITSFTDIYIGKAFTGEFTITSFTDIYIGKAFTGEFTITSFTDIYIGKGSSSIFENVSSKISRLLSNFDLKLWQALDQGVFERLTSIRLRQQQIL</sequence>
<evidence type="ECO:0000256" key="1">
    <source>
        <dbReference type="ARBA" id="ARBA00023054"/>
    </source>
</evidence>
<name>A0A0N0U6A9_9HYME</name>
<evidence type="ECO:0000259" key="3">
    <source>
        <dbReference type="Pfam" id="PF21771"/>
    </source>
</evidence>
<dbReference type="EMBL" id="KQ435750">
    <property type="protein sequence ID" value="KOX76301.1"/>
    <property type="molecule type" value="Genomic_DNA"/>
</dbReference>
<dbReference type="Proteomes" id="UP000053105">
    <property type="component" value="Unassembled WGS sequence"/>
</dbReference>
<dbReference type="STRING" id="166423.A0A0N0U6A9"/>
<evidence type="ECO:0000256" key="2">
    <source>
        <dbReference type="SAM" id="Coils"/>
    </source>
</evidence>
<evidence type="ECO:0000313" key="5">
    <source>
        <dbReference type="Proteomes" id="UP000053105"/>
    </source>
</evidence>
<proteinExistence type="predicted"/>
<protein>
    <recommendedName>
        <fullName evidence="3">Cilia- and flagella-associated protein 58 central coiled coil domain-containing protein</fullName>
    </recommendedName>
</protein>
<dbReference type="Pfam" id="PF21771">
    <property type="entry name" value="CFAP58_CC"/>
    <property type="match status" value="1"/>
</dbReference>
<keyword evidence="1 2" id="KW-0175">Coiled coil</keyword>
<reference evidence="4 5" key="1">
    <citation type="submission" date="2015-07" db="EMBL/GenBank/DDBJ databases">
        <title>The genome of Melipona quadrifasciata.</title>
        <authorList>
            <person name="Pan H."/>
            <person name="Kapheim K."/>
        </authorList>
    </citation>
    <scope>NUCLEOTIDE SEQUENCE [LARGE SCALE GENOMIC DNA]</scope>
    <source>
        <strain evidence="4">0111107301</strain>
        <tissue evidence="4">Whole body</tissue>
    </source>
</reference>
<dbReference type="GO" id="GO:0005856">
    <property type="term" value="C:cytoskeleton"/>
    <property type="evidence" value="ECO:0007669"/>
    <property type="project" value="TreeGrafter"/>
</dbReference>
<organism evidence="4 5">
    <name type="scientific">Melipona quadrifasciata</name>
    <dbReference type="NCBI Taxonomy" id="166423"/>
    <lineage>
        <taxon>Eukaryota</taxon>
        <taxon>Metazoa</taxon>
        <taxon>Ecdysozoa</taxon>
        <taxon>Arthropoda</taxon>
        <taxon>Hexapoda</taxon>
        <taxon>Insecta</taxon>
        <taxon>Pterygota</taxon>
        <taxon>Neoptera</taxon>
        <taxon>Endopterygota</taxon>
        <taxon>Hymenoptera</taxon>
        <taxon>Apocrita</taxon>
        <taxon>Aculeata</taxon>
        <taxon>Apoidea</taxon>
        <taxon>Anthophila</taxon>
        <taxon>Apidae</taxon>
        <taxon>Melipona</taxon>
    </lineage>
</organism>
<accession>A0A0N0U6A9</accession>
<evidence type="ECO:0000313" key="4">
    <source>
        <dbReference type="EMBL" id="KOX76301.1"/>
    </source>
</evidence>
<dbReference type="OrthoDB" id="264785at2759"/>
<keyword evidence="5" id="KW-1185">Reference proteome</keyword>
<dbReference type="Gene3D" id="1.10.287.1490">
    <property type="match status" value="1"/>
</dbReference>
<feature type="domain" description="Cilia- and flagella-associated protein 58 central coiled coil" evidence="3">
    <location>
        <begin position="1"/>
        <end position="211"/>
    </location>
</feature>
<feature type="coiled-coil region" evidence="2">
    <location>
        <begin position="4"/>
        <end position="150"/>
    </location>
</feature>
<dbReference type="PANTHER" id="PTHR32083">
    <property type="entry name" value="CILIA AND FLAGELLA-ASSOCIATED PROTEIN 58-RELATED"/>
    <property type="match status" value="1"/>
</dbReference>
<gene>
    <name evidence="4" type="ORF">WN51_11632</name>
</gene>